<proteinExistence type="predicted"/>
<dbReference type="RefSeq" id="WP_017742399.1">
    <property type="nucleotide sequence ID" value="NZ_KQ976354.1"/>
</dbReference>
<accession>A0A139WTW5</accession>
<comment type="caution">
    <text evidence="1">The sequence shown here is derived from an EMBL/GenBank/DDBJ whole genome shotgun (WGS) entry which is preliminary data.</text>
</comment>
<dbReference type="EMBL" id="ANNX02000048">
    <property type="protein sequence ID" value="KYC35871.1"/>
    <property type="molecule type" value="Genomic_DNA"/>
</dbReference>
<protein>
    <submittedName>
        <fullName evidence="1">Uncharacterized protein</fullName>
    </submittedName>
</protein>
<gene>
    <name evidence="1" type="ORF">WA1_48525</name>
</gene>
<evidence type="ECO:0000313" key="1">
    <source>
        <dbReference type="EMBL" id="KYC35871.1"/>
    </source>
</evidence>
<dbReference type="Proteomes" id="UP000076925">
    <property type="component" value="Unassembled WGS sequence"/>
</dbReference>
<keyword evidence="2" id="KW-1185">Reference proteome</keyword>
<organism evidence="1 2">
    <name type="scientific">Scytonema hofmannii PCC 7110</name>
    <dbReference type="NCBI Taxonomy" id="128403"/>
    <lineage>
        <taxon>Bacteria</taxon>
        <taxon>Bacillati</taxon>
        <taxon>Cyanobacteriota</taxon>
        <taxon>Cyanophyceae</taxon>
        <taxon>Nostocales</taxon>
        <taxon>Scytonemataceae</taxon>
        <taxon>Scytonema</taxon>
    </lineage>
</organism>
<dbReference type="AlphaFoldDB" id="A0A139WTW5"/>
<evidence type="ECO:0000313" key="2">
    <source>
        <dbReference type="Proteomes" id="UP000076925"/>
    </source>
</evidence>
<reference evidence="1 2" key="1">
    <citation type="journal article" date="2013" name="Genome Biol. Evol.">
        <title>Genomes of Stigonematalean cyanobacteria (subsection V) and the evolution of oxygenic photosynthesis from prokaryotes to plastids.</title>
        <authorList>
            <person name="Dagan T."/>
            <person name="Roettger M."/>
            <person name="Stucken K."/>
            <person name="Landan G."/>
            <person name="Koch R."/>
            <person name="Major P."/>
            <person name="Gould S.B."/>
            <person name="Goremykin V.V."/>
            <person name="Rippka R."/>
            <person name="Tandeau de Marsac N."/>
            <person name="Gugger M."/>
            <person name="Lockhart P.J."/>
            <person name="Allen J.F."/>
            <person name="Brune I."/>
            <person name="Maus I."/>
            <person name="Puhler A."/>
            <person name="Martin W.F."/>
        </authorList>
    </citation>
    <scope>NUCLEOTIDE SEQUENCE [LARGE SCALE GENOMIC DNA]</scope>
    <source>
        <strain evidence="1 2">PCC 7110</strain>
    </source>
</reference>
<sequence length="99" mass="10978">MALISEIVRKAITTGYLSIDTVEWLQKLLETGYEPEDVAALMRLHQAVVTGRVKDKPKALNSSQMQKNNRGIVKMKLIYQQTSVAVSLGTIVFALSNNT</sequence>
<dbReference type="OrthoDB" id="513685at2"/>
<name>A0A139WTW5_9CYAN</name>